<comment type="function">
    <text evidence="8 9">This protein is involved in the repair of mismatches in DNA. It is possible that it carries out the mismatch recognition step. This protein has a weak ATPase activity.</text>
</comment>
<dbReference type="PIRSF" id="PIRSF037677">
    <property type="entry name" value="DNA_mis_repair_Msh6"/>
    <property type="match status" value="1"/>
</dbReference>
<keyword evidence="6 9" id="KW-0238">DNA-binding</keyword>
<dbReference type="InterPro" id="IPR027417">
    <property type="entry name" value="P-loop_NTPase"/>
</dbReference>
<dbReference type="Gene3D" id="3.40.1170.10">
    <property type="entry name" value="DNA repair protein MutS, domain I"/>
    <property type="match status" value="1"/>
</dbReference>
<dbReference type="InterPro" id="IPR016151">
    <property type="entry name" value="DNA_mismatch_repair_MutS_N"/>
</dbReference>
<dbReference type="InterPro" id="IPR036187">
    <property type="entry name" value="DNA_mismatch_repair_MutS_sf"/>
</dbReference>
<dbReference type="InterPro" id="IPR007861">
    <property type="entry name" value="DNA_mismatch_repair_MutS_clamp"/>
</dbReference>
<dbReference type="Pfam" id="PF05188">
    <property type="entry name" value="MutS_II"/>
    <property type="match status" value="1"/>
</dbReference>
<dbReference type="Gene3D" id="3.40.50.300">
    <property type="entry name" value="P-loop containing nucleotide triphosphate hydrolases"/>
    <property type="match status" value="1"/>
</dbReference>
<name>A0ABV3S6Y6_9GAMM</name>
<dbReference type="Pfam" id="PF05192">
    <property type="entry name" value="MutS_III"/>
    <property type="match status" value="1"/>
</dbReference>
<comment type="similarity">
    <text evidence="1 9 10">Belongs to the DNA mismatch repair MutS family.</text>
</comment>
<dbReference type="PROSITE" id="PS00486">
    <property type="entry name" value="DNA_MISMATCH_REPAIR_2"/>
    <property type="match status" value="1"/>
</dbReference>
<dbReference type="RefSeq" id="WP_367966225.1">
    <property type="nucleotide sequence ID" value="NZ_JBAKFJ010000001.1"/>
</dbReference>
<organism evidence="12 13">
    <name type="scientific">Spiribacter onubensis</name>
    <dbReference type="NCBI Taxonomy" id="3122420"/>
    <lineage>
        <taxon>Bacteria</taxon>
        <taxon>Pseudomonadati</taxon>
        <taxon>Pseudomonadota</taxon>
        <taxon>Gammaproteobacteria</taxon>
        <taxon>Chromatiales</taxon>
        <taxon>Ectothiorhodospiraceae</taxon>
        <taxon>Spiribacter</taxon>
    </lineage>
</organism>
<dbReference type="SUPFAM" id="SSF53150">
    <property type="entry name" value="DNA repair protein MutS, domain II"/>
    <property type="match status" value="1"/>
</dbReference>
<keyword evidence="7 9" id="KW-0234">DNA repair</keyword>
<evidence type="ECO:0000256" key="5">
    <source>
        <dbReference type="ARBA" id="ARBA00022840"/>
    </source>
</evidence>
<accession>A0ABV3S6Y6</accession>
<dbReference type="Gene3D" id="3.30.420.110">
    <property type="entry name" value="MutS, connector domain"/>
    <property type="match status" value="1"/>
</dbReference>
<dbReference type="InterPro" id="IPR000432">
    <property type="entry name" value="DNA_mismatch_repair_MutS_C"/>
</dbReference>
<dbReference type="SUPFAM" id="SSF55271">
    <property type="entry name" value="DNA repair protein MutS, domain I"/>
    <property type="match status" value="1"/>
</dbReference>
<keyword evidence="13" id="KW-1185">Reference proteome</keyword>
<dbReference type="InterPro" id="IPR007696">
    <property type="entry name" value="DNA_mismatch_repair_MutS_core"/>
</dbReference>
<dbReference type="SUPFAM" id="SSF48334">
    <property type="entry name" value="DNA repair protein MutS, domain III"/>
    <property type="match status" value="1"/>
</dbReference>
<dbReference type="InterPro" id="IPR007695">
    <property type="entry name" value="DNA_mismatch_repair_MutS-lik_N"/>
</dbReference>
<evidence type="ECO:0000256" key="7">
    <source>
        <dbReference type="ARBA" id="ARBA00023204"/>
    </source>
</evidence>
<dbReference type="PANTHER" id="PTHR11361:SF34">
    <property type="entry name" value="DNA MISMATCH REPAIR PROTEIN MSH1, MITOCHONDRIAL"/>
    <property type="match status" value="1"/>
</dbReference>
<dbReference type="Gene3D" id="1.10.1420.10">
    <property type="match status" value="2"/>
</dbReference>
<evidence type="ECO:0000256" key="3">
    <source>
        <dbReference type="ARBA" id="ARBA00022741"/>
    </source>
</evidence>
<dbReference type="InterPro" id="IPR045076">
    <property type="entry name" value="MutS"/>
</dbReference>
<dbReference type="InterPro" id="IPR007860">
    <property type="entry name" value="DNA_mmatch_repair_MutS_con_dom"/>
</dbReference>
<evidence type="ECO:0000313" key="13">
    <source>
        <dbReference type="Proteomes" id="UP001556653"/>
    </source>
</evidence>
<evidence type="ECO:0000256" key="1">
    <source>
        <dbReference type="ARBA" id="ARBA00006271"/>
    </source>
</evidence>
<evidence type="ECO:0000313" key="12">
    <source>
        <dbReference type="EMBL" id="MEX0385745.1"/>
    </source>
</evidence>
<keyword evidence="3 9" id="KW-0547">Nucleotide-binding</keyword>
<dbReference type="InterPro" id="IPR005748">
    <property type="entry name" value="DNA_mismatch_repair_MutS"/>
</dbReference>
<dbReference type="InterPro" id="IPR036678">
    <property type="entry name" value="MutS_con_dom_sf"/>
</dbReference>
<evidence type="ECO:0000256" key="6">
    <source>
        <dbReference type="ARBA" id="ARBA00023125"/>
    </source>
</evidence>
<dbReference type="EMBL" id="JBAKFJ010000001">
    <property type="protein sequence ID" value="MEX0385745.1"/>
    <property type="molecule type" value="Genomic_DNA"/>
</dbReference>
<dbReference type="PANTHER" id="PTHR11361">
    <property type="entry name" value="DNA MISMATCH REPAIR PROTEIN MUTS FAMILY MEMBER"/>
    <property type="match status" value="1"/>
</dbReference>
<dbReference type="Pfam" id="PF01624">
    <property type="entry name" value="MutS_I"/>
    <property type="match status" value="1"/>
</dbReference>
<dbReference type="NCBIfam" id="TIGR01070">
    <property type="entry name" value="mutS1"/>
    <property type="match status" value="1"/>
</dbReference>
<protein>
    <recommendedName>
        <fullName evidence="2 9">DNA mismatch repair protein MutS</fullName>
    </recommendedName>
</protein>
<keyword evidence="4 9" id="KW-0227">DNA damage</keyword>
<dbReference type="HAMAP" id="MF_00096">
    <property type="entry name" value="MutS"/>
    <property type="match status" value="1"/>
</dbReference>
<dbReference type="Pfam" id="PF05190">
    <property type="entry name" value="MutS_IV"/>
    <property type="match status" value="1"/>
</dbReference>
<dbReference type="SMART" id="SM00533">
    <property type="entry name" value="MUTSd"/>
    <property type="match status" value="1"/>
</dbReference>
<feature type="binding site" evidence="9">
    <location>
        <begin position="612"/>
        <end position="619"/>
    </location>
    <ligand>
        <name>ATP</name>
        <dbReference type="ChEBI" id="CHEBI:30616"/>
    </ligand>
</feature>
<dbReference type="Proteomes" id="UP001556653">
    <property type="component" value="Unassembled WGS sequence"/>
</dbReference>
<evidence type="ECO:0000256" key="9">
    <source>
        <dbReference type="HAMAP-Rule" id="MF_00096"/>
    </source>
</evidence>
<evidence type="ECO:0000259" key="11">
    <source>
        <dbReference type="PROSITE" id="PS00486"/>
    </source>
</evidence>
<dbReference type="Gene3D" id="6.10.140.430">
    <property type="match status" value="1"/>
</dbReference>
<reference evidence="12 13" key="1">
    <citation type="submission" date="2024-02" db="EMBL/GenBank/DDBJ databases">
        <title>New especies of Spiribacter isolated from saline water.</title>
        <authorList>
            <person name="Leon M.J."/>
            <person name="De La Haba R."/>
            <person name="Sanchez-Porro C."/>
            <person name="Ventosa A."/>
        </authorList>
    </citation>
    <scope>NUCLEOTIDE SEQUENCE [LARGE SCALE GENOMIC DNA]</scope>
    <source>
        <strain evidence="13">ag22IC4-227</strain>
    </source>
</reference>
<sequence length="869" mass="94626">MTKAAGHTPMMQQYLRIKSEHPDILLFYRMGDFYELFYEDARRAAELLDITLTQRGESAGAPIPMAGVPVHSYEGYLARLLARGEAVAICEQVGDPATAKGPVERQVVRVVTPGTLTDEALLEERRSNLLTAVAGDAERWGLASLELAAGRYTVCEGRGSAQLAAELERLSPAELLVPEDLSDRLQITSERGLTRRPPWHFERDSAERALTQHFGTRDLSGFGIESMPLAVAAAGAVLQYVADTQRSALPHIRELRIEQTEAAITIDAASRRNLELETNLSGGGEYTLAGILDTTVTGMGSRALRRWINRPLRDQAALRERQSAVAALLDRGSATLREVLRGCADVERIAARIGMGSARPRDLTGLRGTLAALPALEQALAGFSDHRLLTLAGDAAPQPELLEVLQGAIIEQPPVVIRDGGVIADGHDAELDELRALSRNADGFLTDLETREREATGLSSLKVSYNRVHGYYIEISRGQSEQAPARYIRRQTLKGAERYITPELKTFEDRVLSARERALAREKALYEALVEWLRERLDRILDLARALAELDALAALAERAETLDYTRPVLDSTPGIEITAGRHPVVERSIESPFIPNDIRLDDQRRMLVITGPNMGGKSTYMRQIALLTLMAHIGSFVPAADARFGPVDRIFTRIGASDDLAGGRSTFMVEMTETANILHNATRESLVLLDEIGRGTSTFDGLALAWATAEALCERIGAFTLFATHYFEMTALPEQYPAAGNVHLEAVEHGERIVFLHSVRNGPANQSYGLQVAALAGVPATVLDTARAKLARLEASEPAAPQLSLFATPASTPEPAPPPAAPDPTAEAIMTRLADLDPDDLTPRQAHELVCEWRSLLGTNNSAPASKP</sequence>
<feature type="domain" description="DNA mismatch repair proteins mutS family" evidence="11">
    <location>
        <begin position="686"/>
        <end position="702"/>
    </location>
</feature>
<evidence type="ECO:0000256" key="10">
    <source>
        <dbReference type="RuleBase" id="RU003756"/>
    </source>
</evidence>
<dbReference type="SMART" id="SM00534">
    <property type="entry name" value="MUTSac"/>
    <property type="match status" value="1"/>
</dbReference>
<dbReference type="InterPro" id="IPR017261">
    <property type="entry name" value="DNA_mismatch_repair_MutS/MSH"/>
</dbReference>
<dbReference type="Pfam" id="PF00488">
    <property type="entry name" value="MutS_V"/>
    <property type="match status" value="1"/>
</dbReference>
<dbReference type="CDD" id="cd03284">
    <property type="entry name" value="ABC_MutS1"/>
    <property type="match status" value="1"/>
</dbReference>
<keyword evidence="5 9" id="KW-0067">ATP-binding</keyword>
<evidence type="ECO:0000256" key="2">
    <source>
        <dbReference type="ARBA" id="ARBA00021982"/>
    </source>
</evidence>
<dbReference type="NCBIfam" id="NF003810">
    <property type="entry name" value="PRK05399.1"/>
    <property type="match status" value="1"/>
</dbReference>
<proteinExistence type="inferred from homology"/>
<dbReference type="SUPFAM" id="SSF52540">
    <property type="entry name" value="P-loop containing nucleoside triphosphate hydrolases"/>
    <property type="match status" value="1"/>
</dbReference>
<evidence type="ECO:0000256" key="8">
    <source>
        <dbReference type="ARBA" id="ARBA00024647"/>
    </source>
</evidence>
<gene>
    <name evidence="9 12" type="primary">mutS</name>
    <name evidence="12" type="ORF">V6X64_01875</name>
</gene>
<comment type="caution">
    <text evidence="12">The sequence shown here is derived from an EMBL/GenBank/DDBJ whole genome shotgun (WGS) entry which is preliminary data.</text>
</comment>
<evidence type="ECO:0000256" key="4">
    <source>
        <dbReference type="ARBA" id="ARBA00022763"/>
    </source>
</evidence>